<keyword evidence="2" id="KW-1185">Reference proteome</keyword>
<proteinExistence type="predicted"/>
<evidence type="ECO:0000313" key="1">
    <source>
        <dbReference type="EMBL" id="KAJ7320444.1"/>
    </source>
</evidence>
<gene>
    <name evidence="1" type="ORF">JRQ81_019955</name>
</gene>
<dbReference type="AlphaFoldDB" id="A0A9Q0XNF2"/>
<protein>
    <submittedName>
        <fullName evidence="1">Uncharacterized protein</fullName>
    </submittedName>
</protein>
<accession>A0A9Q0XNF2</accession>
<name>A0A9Q0XNF2_9SAUR</name>
<dbReference type="Proteomes" id="UP001142489">
    <property type="component" value="Unassembled WGS sequence"/>
</dbReference>
<dbReference type="EMBL" id="JAPFRF010000010">
    <property type="protein sequence ID" value="KAJ7320444.1"/>
    <property type="molecule type" value="Genomic_DNA"/>
</dbReference>
<comment type="caution">
    <text evidence="1">The sequence shown here is derived from an EMBL/GenBank/DDBJ whole genome shotgun (WGS) entry which is preliminary data.</text>
</comment>
<evidence type="ECO:0000313" key="2">
    <source>
        <dbReference type="Proteomes" id="UP001142489"/>
    </source>
</evidence>
<sequence>LQCNHICSEPSERDSLLEELTETFLGLKYPLDLVTQQFKRDRRLARTEVLPSKSKPDSKRMPLRMPLVVAYSSQLKPSKHIIKDREPVLDSDMIGTGEQPILTYRKPFNQKRILTTKT</sequence>
<organism evidence="1 2">
    <name type="scientific">Phrynocephalus forsythii</name>
    <dbReference type="NCBI Taxonomy" id="171643"/>
    <lineage>
        <taxon>Eukaryota</taxon>
        <taxon>Metazoa</taxon>
        <taxon>Chordata</taxon>
        <taxon>Craniata</taxon>
        <taxon>Vertebrata</taxon>
        <taxon>Euteleostomi</taxon>
        <taxon>Lepidosauria</taxon>
        <taxon>Squamata</taxon>
        <taxon>Bifurcata</taxon>
        <taxon>Unidentata</taxon>
        <taxon>Episquamata</taxon>
        <taxon>Toxicofera</taxon>
        <taxon>Iguania</taxon>
        <taxon>Acrodonta</taxon>
        <taxon>Agamidae</taxon>
        <taxon>Agaminae</taxon>
        <taxon>Phrynocephalus</taxon>
    </lineage>
</organism>
<reference evidence="1" key="1">
    <citation type="journal article" date="2023" name="DNA Res.">
        <title>Chromosome-level genome assembly of Phrynocephalus forsythii using third-generation DNA sequencing and Hi-C analysis.</title>
        <authorList>
            <person name="Qi Y."/>
            <person name="Zhao W."/>
            <person name="Zhao Y."/>
            <person name="Niu C."/>
            <person name="Cao S."/>
            <person name="Zhang Y."/>
        </authorList>
    </citation>
    <scope>NUCLEOTIDE SEQUENCE</scope>
    <source>
        <tissue evidence="1">Muscle</tissue>
    </source>
</reference>
<feature type="non-terminal residue" evidence="1">
    <location>
        <position position="1"/>
    </location>
</feature>